<accession>A0ABN2SAL5</accession>
<keyword evidence="2" id="KW-1185">Reference proteome</keyword>
<evidence type="ECO:0000313" key="1">
    <source>
        <dbReference type="EMBL" id="GAA1983347.1"/>
    </source>
</evidence>
<reference evidence="1 2" key="1">
    <citation type="journal article" date="2019" name="Int. J. Syst. Evol. Microbiol.">
        <title>The Global Catalogue of Microorganisms (GCM) 10K type strain sequencing project: providing services to taxonomists for standard genome sequencing and annotation.</title>
        <authorList>
            <consortium name="The Broad Institute Genomics Platform"/>
            <consortium name="The Broad Institute Genome Sequencing Center for Infectious Disease"/>
            <person name="Wu L."/>
            <person name="Ma J."/>
        </authorList>
    </citation>
    <scope>NUCLEOTIDE SEQUENCE [LARGE SCALE GENOMIC DNA]</scope>
    <source>
        <strain evidence="1 2">JCM 14902</strain>
    </source>
</reference>
<gene>
    <name evidence="1" type="ORF">GCM10009777_16490</name>
</gene>
<organism evidence="1 2">
    <name type="scientific">Microbacterium pumilum</name>
    <dbReference type="NCBI Taxonomy" id="344165"/>
    <lineage>
        <taxon>Bacteria</taxon>
        <taxon>Bacillati</taxon>
        <taxon>Actinomycetota</taxon>
        <taxon>Actinomycetes</taxon>
        <taxon>Micrococcales</taxon>
        <taxon>Microbacteriaceae</taxon>
        <taxon>Microbacterium</taxon>
    </lineage>
</organism>
<comment type="caution">
    <text evidence="1">The sequence shown here is derived from an EMBL/GenBank/DDBJ whole genome shotgun (WGS) entry which is preliminary data.</text>
</comment>
<proteinExistence type="predicted"/>
<protein>
    <recommendedName>
        <fullName evidence="3">Nucleotidyltransferase</fullName>
    </recommendedName>
</protein>
<evidence type="ECO:0000313" key="2">
    <source>
        <dbReference type="Proteomes" id="UP001500326"/>
    </source>
</evidence>
<evidence type="ECO:0008006" key="3">
    <source>
        <dbReference type="Google" id="ProtNLM"/>
    </source>
</evidence>
<dbReference type="Proteomes" id="UP001500326">
    <property type="component" value="Unassembled WGS sequence"/>
</dbReference>
<dbReference type="EMBL" id="BAAAOH010000001">
    <property type="protein sequence ID" value="GAA1983347.1"/>
    <property type="molecule type" value="Genomic_DNA"/>
</dbReference>
<name>A0ABN2SAL5_9MICO</name>
<sequence length="290" mass="30528">MNPSGADSPLGREDLLVAARSALLDALEALEAQRDAVIVIGAQAIYLRTKASPVALAEATKDSDLAIDPRELAEDPKVEEAMTSARFYPNPFSNNPGEWVNPAGIPVDLMVPEALSGPGGAGARGARIPPHSRRATRRAVGLEAALVDNSVLDVAALDPSDSRVYRVHVAGLAALLVAKLHKLGERALGNPDRLVDKDAHDIYRILVDGPTVELATTVVRLTEDELAGRVTIKAVEYLRELFAAGPDATGSEMAGRAEEGIGDPAFVSQSVSFLAADLVKAIEELPPVAK</sequence>
<dbReference type="RefSeq" id="WP_344060313.1">
    <property type="nucleotide sequence ID" value="NZ_BAAAOH010000001.1"/>
</dbReference>